<dbReference type="Proteomes" id="UP000178059">
    <property type="component" value="Unassembled WGS sequence"/>
</dbReference>
<evidence type="ECO:0000256" key="2">
    <source>
        <dbReference type="SAM" id="MobiDB-lite"/>
    </source>
</evidence>
<comment type="similarity">
    <text evidence="1">Belongs to the MYG1 family.</text>
</comment>
<organism evidence="3 4">
    <name type="scientific">Candidatus Nomurabacteria bacterium RIFCSPHIGHO2_01_FULL_42_16</name>
    <dbReference type="NCBI Taxonomy" id="1801743"/>
    <lineage>
        <taxon>Bacteria</taxon>
        <taxon>Candidatus Nomuraibacteriota</taxon>
    </lineage>
</organism>
<dbReference type="PANTHER" id="PTHR11215:SF1">
    <property type="entry name" value="MYG1 EXONUCLEASE"/>
    <property type="match status" value="1"/>
</dbReference>
<protein>
    <recommendedName>
        <fullName evidence="5">Metal-dependent hydrolase</fullName>
    </recommendedName>
</protein>
<gene>
    <name evidence="3" type="ORF">A2824_01460</name>
</gene>
<feature type="region of interest" description="Disordered" evidence="2">
    <location>
        <begin position="69"/>
        <end position="93"/>
    </location>
</feature>
<reference evidence="3 4" key="1">
    <citation type="journal article" date="2016" name="Nat. Commun.">
        <title>Thousands of microbial genomes shed light on interconnected biogeochemical processes in an aquifer system.</title>
        <authorList>
            <person name="Anantharaman K."/>
            <person name="Brown C.T."/>
            <person name="Hug L.A."/>
            <person name="Sharon I."/>
            <person name="Castelle C.J."/>
            <person name="Probst A.J."/>
            <person name="Thomas B.C."/>
            <person name="Singh A."/>
            <person name="Wilkins M.J."/>
            <person name="Karaoz U."/>
            <person name="Brodie E.L."/>
            <person name="Williams K.H."/>
            <person name="Hubbard S.S."/>
            <person name="Banfield J.F."/>
        </authorList>
    </citation>
    <scope>NUCLEOTIDE SEQUENCE [LARGE SCALE GENOMIC DNA]</scope>
</reference>
<evidence type="ECO:0000256" key="1">
    <source>
        <dbReference type="ARBA" id="ARBA00010105"/>
    </source>
</evidence>
<dbReference type="PANTHER" id="PTHR11215">
    <property type="entry name" value="METAL DEPENDENT HYDROLASE - RELATED"/>
    <property type="match status" value="1"/>
</dbReference>
<dbReference type="EMBL" id="MFTT01000018">
    <property type="protein sequence ID" value="OGI69858.1"/>
    <property type="molecule type" value="Genomic_DNA"/>
</dbReference>
<dbReference type="InterPro" id="IPR003226">
    <property type="entry name" value="MYG1_exonuclease"/>
</dbReference>
<name>A0A1F6VJV9_9BACT</name>
<evidence type="ECO:0008006" key="5">
    <source>
        <dbReference type="Google" id="ProtNLM"/>
    </source>
</evidence>
<dbReference type="Pfam" id="PF03690">
    <property type="entry name" value="MYG1_exonuc"/>
    <property type="match status" value="1"/>
</dbReference>
<comment type="caution">
    <text evidence="3">The sequence shown here is derived from an EMBL/GenBank/DDBJ whole genome shotgun (WGS) entry which is preliminary data.</text>
</comment>
<evidence type="ECO:0000313" key="4">
    <source>
        <dbReference type="Proteomes" id="UP000178059"/>
    </source>
</evidence>
<proteinExistence type="inferred from homology"/>
<dbReference type="AlphaFoldDB" id="A0A1F6VJV9"/>
<accession>A0A1F6VJV9</accession>
<dbReference type="STRING" id="1801743.A2824_01460"/>
<evidence type="ECO:0000313" key="3">
    <source>
        <dbReference type="EMBL" id="OGI69858.1"/>
    </source>
</evidence>
<sequence length="319" mass="36181">MRINNKKKIIVTHSGSFHADDVFACAALSILEKGKVKIIRTRDEKIIKTGNYVVDVGGIYDPAKNRFDHHQREGAGKRPAPSGSSRAGSREVEGENGIPYASFGLVWKKFGEEICGSKEVALTIDKKLVQPTDAGDSGVLISKNLIEDVSDYDISNVFDTFLPTWKEGERDEKNVDEQFLKVVDLAKKILEREIIREQAKRESDVLVQKTYEESEDKRLIILKRYLPWKRVLAEYLEPLYVISPREEDKWQAEAVIIAGEKFKRRKYFPESWAGLRDEELANVTGVKDALFCHKDLFICVAKSYEGAIKLAKLALESKS</sequence>
<dbReference type="GO" id="GO:0005737">
    <property type="term" value="C:cytoplasm"/>
    <property type="evidence" value="ECO:0007669"/>
    <property type="project" value="TreeGrafter"/>
</dbReference>